<keyword evidence="5" id="KW-1185">Reference proteome</keyword>
<feature type="compositionally biased region" description="Low complexity" evidence="2">
    <location>
        <begin position="121"/>
        <end position="137"/>
    </location>
</feature>
<feature type="compositionally biased region" description="Polar residues" evidence="2">
    <location>
        <begin position="417"/>
        <end position="428"/>
    </location>
</feature>
<name>A0AAZ1XSR6_OREAU</name>
<evidence type="ECO:0000313" key="4">
    <source>
        <dbReference type="Ensembl" id="ENSOABP00000070617.1"/>
    </source>
</evidence>
<feature type="region of interest" description="Disordered" evidence="2">
    <location>
        <begin position="269"/>
        <end position="377"/>
    </location>
</feature>
<feature type="compositionally biased region" description="Basic and acidic residues" evidence="2">
    <location>
        <begin position="306"/>
        <end position="322"/>
    </location>
</feature>
<reference evidence="4" key="2">
    <citation type="submission" date="2025-08" db="UniProtKB">
        <authorList>
            <consortium name="Ensembl"/>
        </authorList>
    </citation>
    <scope>IDENTIFICATION</scope>
</reference>
<accession>A0AAZ1XSR6</accession>
<feature type="compositionally biased region" description="Basic residues" evidence="2">
    <location>
        <begin position="807"/>
        <end position="829"/>
    </location>
</feature>
<feature type="compositionally biased region" description="Basic and acidic residues" evidence="2">
    <location>
        <begin position="587"/>
        <end position="806"/>
    </location>
</feature>
<keyword evidence="1" id="KW-0175">Coiled coil</keyword>
<dbReference type="GO" id="GO:0016020">
    <property type="term" value="C:membrane"/>
    <property type="evidence" value="ECO:0007669"/>
    <property type="project" value="TreeGrafter"/>
</dbReference>
<keyword evidence="3" id="KW-0812">Transmembrane</keyword>
<dbReference type="InterPro" id="IPR051990">
    <property type="entry name" value="CCPG1/PBIP1"/>
</dbReference>
<keyword evidence="3" id="KW-0472">Membrane</keyword>
<evidence type="ECO:0008006" key="6">
    <source>
        <dbReference type="Google" id="ProtNLM"/>
    </source>
</evidence>
<dbReference type="PANTHER" id="PTHR28638:SF1">
    <property type="entry name" value="PRE-B-CELL LEUKEMIA TRANSCRIPTION FACTOR-INTERACTING PROTEIN 1"/>
    <property type="match status" value="1"/>
</dbReference>
<gene>
    <name evidence="4" type="primary">pbxip1a</name>
</gene>
<feature type="compositionally biased region" description="Basic and acidic residues" evidence="2">
    <location>
        <begin position="542"/>
        <end position="579"/>
    </location>
</feature>
<keyword evidence="3" id="KW-1133">Transmembrane helix</keyword>
<reference evidence="4" key="3">
    <citation type="submission" date="2025-09" db="UniProtKB">
        <authorList>
            <consortium name="Ensembl"/>
        </authorList>
    </citation>
    <scope>IDENTIFICATION</scope>
</reference>
<evidence type="ECO:0000313" key="5">
    <source>
        <dbReference type="Proteomes" id="UP000472276"/>
    </source>
</evidence>
<reference evidence="5" key="1">
    <citation type="submission" date="2020-03" db="EMBL/GenBank/DDBJ databases">
        <title>Evolution of repeat sequences and sex chromosomes of tilapia species revealed by chromosome-level genomes.</title>
        <authorList>
            <person name="Xu L."/>
            <person name="Tao W."/>
            <person name="Wang D."/>
            <person name="Zhou Q."/>
        </authorList>
    </citation>
    <scope>NUCLEOTIDE SEQUENCE [LARGE SCALE GENOMIC DNA]</scope>
    <source>
        <strain evidence="5">Israel</strain>
    </source>
</reference>
<evidence type="ECO:0000256" key="2">
    <source>
        <dbReference type="SAM" id="MobiDB-lite"/>
    </source>
</evidence>
<feature type="region of interest" description="Disordered" evidence="2">
    <location>
        <begin position="515"/>
        <end position="839"/>
    </location>
</feature>
<sequence length="962" mass="110769">MFAERQIVTHQADNVHSSDGNRIYFTFVFYLCFIYTILAVLILYPIMHPCGIAFYATWLSDQHKEAAIENVGPVDDGTESLGDVPSLSEEVAGAAVEFKPVGIPVETVLSEEGHQVCQETSPESSEGPVPSSPSRMSPLPPSLLDPPDLDLESQPPVIHDIVTSSPSDNEHLGALPFVTNIDMGAPLDIPTVEVPPFESEESCSAPLITEIPISAEHELQKPVDVGLIPASPPGESQVFSAEPEVNIPTETLTATDPPSHVEADISFVPDSTESQSPVPESLVTEHPTDESPAPETIGSAEADEEAAVKNEPAKPSEPVREDERDDEEEPSIRYDSGDTGSFDDGLRRRNVPTFEAQRPRTSDEEDEEEEVEFKLAEKKEEKPWFSLNKCIVGALVLLFLGSLFLSGDFDASDLSDGEQSQDGLSSDPQDMKELLDKLTQENQQIVQLEAQLQSKKEELDSALKALAASDDKKGEADLEKENAKLKEELSSLPELKRELETLRARVTELSQLAADQEILPAASSSAPQPEDKDGQSNQKTPGPERGRDTKQGGRLKEELQRQKVLLEESKKRLDAMKKDGGKRKQVRDHLEEIQKKLSKEVEMWGKKKPQESKWKGNKGKHNERDHYKKEERGGEKGWQHNNEGEWRDKEEKKQRKGEKEWKDKEGEWRHKDEREGRGKKEWKDKKEEEWRHKDEREQRGEKQWKDKKDEDWRHKDEREQRGEKQWKDKKDEDWRHKDEREQRGEKQWKDSKEEGWRDKEEKNEKDWKPQKQNSHKEAWRKHQDEWESKKGERRMDREERRKEKPWHSRSAKNHQHQHHHQQPRHPHQHHNNDFWRDQERKLQRNVRPQLGCTSMEDCASKEGLYPVELSEFEELLEGYLSKLERSSSESKDRFRRLTADYFEDGVFIHDRIRFSDFAEDVADILEDMVDVLEGDGKKDDDSLEEEMEEFEREALWKFAATA</sequence>
<feature type="transmembrane region" description="Helical" evidence="3">
    <location>
        <begin position="23"/>
        <end position="44"/>
    </location>
</feature>
<feature type="region of interest" description="Disordered" evidence="2">
    <location>
        <begin position="112"/>
        <end position="148"/>
    </location>
</feature>
<feature type="region of interest" description="Disordered" evidence="2">
    <location>
        <begin position="413"/>
        <end position="432"/>
    </location>
</feature>
<dbReference type="Ensembl" id="ENSOABT00000066378.1">
    <property type="protein sequence ID" value="ENSOABP00000070617.1"/>
    <property type="gene ID" value="ENSOABG00000012786.2"/>
</dbReference>
<dbReference type="AlphaFoldDB" id="A0AAZ1XSR6"/>
<feature type="compositionally biased region" description="Basic and acidic residues" evidence="2">
    <location>
        <begin position="830"/>
        <end position="839"/>
    </location>
</feature>
<evidence type="ECO:0000256" key="3">
    <source>
        <dbReference type="SAM" id="Phobius"/>
    </source>
</evidence>
<organism evidence="4 5">
    <name type="scientific">Oreochromis aureus</name>
    <name type="common">Israeli tilapia</name>
    <name type="synonym">Chromis aureus</name>
    <dbReference type="NCBI Taxonomy" id="47969"/>
    <lineage>
        <taxon>Eukaryota</taxon>
        <taxon>Metazoa</taxon>
        <taxon>Chordata</taxon>
        <taxon>Craniata</taxon>
        <taxon>Vertebrata</taxon>
        <taxon>Euteleostomi</taxon>
        <taxon>Actinopterygii</taxon>
        <taxon>Neopterygii</taxon>
        <taxon>Teleostei</taxon>
        <taxon>Neoteleostei</taxon>
        <taxon>Acanthomorphata</taxon>
        <taxon>Ovalentaria</taxon>
        <taxon>Cichlomorphae</taxon>
        <taxon>Cichliformes</taxon>
        <taxon>Cichlidae</taxon>
        <taxon>African cichlids</taxon>
        <taxon>Pseudocrenilabrinae</taxon>
        <taxon>Oreochromini</taxon>
        <taxon>Oreochromis</taxon>
    </lineage>
</organism>
<evidence type="ECO:0000256" key="1">
    <source>
        <dbReference type="ARBA" id="ARBA00023054"/>
    </source>
</evidence>
<feature type="compositionally biased region" description="Polar residues" evidence="2">
    <location>
        <begin position="269"/>
        <end position="278"/>
    </location>
</feature>
<proteinExistence type="predicted"/>
<dbReference type="Proteomes" id="UP000472276">
    <property type="component" value="Unassembled WGS sequence"/>
</dbReference>
<dbReference type="PANTHER" id="PTHR28638">
    <property type="entry name" value="CELL CYCLE PROGRESSION PROTEIN 1"/>
    <property type="match status" value="1"/>
</dbReference>
<protein>
    <recommendedName>
        <fullName evidence="6">Pre-B-cell leukemia homeobox interacting protein 1a</fullName>
    </recommendedName>
</protein>